<name>A0A1W1DCI5_9ZZZZ</name>
<gene>
    <name evidence="1" type="ORF">MNB_SUP05-10-837</name>
    <name evidence="2" type="ORF">MNB_SUP05-12-962</name>
    <name evidence="3" type="ORF">MNB_SUP05-7-13</name>
</gene>
<sequence length="131" mass="15535">MTDIEKIDDQQKNQLTFRLMQIMENWQLADQDQITLLGLPKSFKARHLYLYRRGDKSFDFDQTLIERSEMILGIHESLGTTFPTNREYAAIWLKRPVKKFKQKAPLALMLSGNTGIKRVWHFLDCTQSWKE</sequence>
<evidence type="ECO:0000313" key="2">
    <source>
        <dbReference type="EMBL" id="SFV82421.1"/>
    </source>
</evidence>
<accession>A0A1W1DCI5</accession>
<evidence type="ECO:0000313" key="1">
    <source>
        <dbReference type="EMBL" id="SFV78157.1"/>
    </source>
</evidence>
<organism evidence="1">
    <name type="scientific">hydrothermal vent metagenome</name>
    <dbReference type="NCBI Taxonomy" id="652676"/>
    <lineage>
        <taxon>unclassified sequences</taxon>
        <taxon>metagenomes</taxon>
        <taxon>ecological metagenomes</taxon>
    </lineage>
</organism>
<evidence type="ECO:0000313" key="3">
    <source>
        <dbReference type="EMBL" id="SFV84677.1"/>
    </source>
</evidence>
<dbReference type="EMBL" id="FPHQ01000308">
    <property type="protein sequence ID" value="SFV78157.1"/>
    <property type="molecule type" value="Genomic_DNA"/>
</dbReference>
<dbReference type="EMBL" id="FPHW01000158">
    <property type="protein sequence ID" value="SFV84677.1"/>
    <property type="molecule type" value="Genomic_DNA"/>
</dbReference>
<dbReference type="EMBL" id="FPHT01000244">
    <property type="protein sequence ID" value="SFV82421.1"/>
    <property type="molecule type" value="Genomic_DNA"/>
</dbReference>
<dbReference type="AlphaFoldDB" id="A0A1W1DCI5"/>
<protein>
    <submittedName>
        <fullName evidence="1">Uncharacterized protein</fullName>
    </submittedName>
</protein>
<proteinExistence type="predicted"/>
<reference evidence="1" key="1">
    <citation type="submission" date="2016-10" db="EMBL/GenBank/DDBJ databases">
        <authorList>
            <person name="de Groot N.N."/>
        </authorList>
    </citation>
    <scope>NUCLEOTIDE SEQUENCE</scope>
</reference>